<evidence type="ECO:0000313" key="2">
    <source>
        <dbReference type="Proteomes" id="UP000008177"/>
    </source>
</evidence>
<dbReference type="EMBL" id="FQ790296">
    <property type="protein sequence ID" value="CCD48742.1"/>
    <property type="molecule type" value="Genomic_DNA"/>
</dbReference>
<dbReference type="InParanoid" id="G2Y814"/>
<accession>G2Y814</accession>
<dbReference type="AlphaFoldDB" id="G2Y814"/>
<name>G2Y814_BOTF4</name>
<sequence length="64" mass="7194">MNASMYTQKQELPLGLGLNPRNEKGKSRNFNLLWLSKRGRATAVIYRVSSFSSDEGLAIFWTSG</sequence>
<dbReference type="HOGENOM" id="CLU_2867411_0_0_1"/>
<dbReference type="Proteomes" id="UP000008177">
    <property type="component" value="Unplaced contigs"/>
</dbReference>
<organism evidence="1 2">
    <name type="scientific">Botryotinia fuckeliana (strain T4)</name>
    <name type="common">Noble rot fungus</name>
    <name type="synonym">Botrytis cinerea</name>
    <dbReference type="NCBI Taxonomy" id="999810"/>
    <lineage>
        <taxon>Eukaryota</taxon>
        <taxon>Fungi</taxon>
        <taxon>Dikarya</taxon>
        <taxon>Ascomycota</taxon>
        <taxon>Pezizomycotina</taxon>
        <taxon>Leotiomycetes</taxon>
        <taxon>Helotiales</taxon>
        <taxon>Sclerotiniaceae</taxon>
        <taxon>Botrytis</taxon>
    </lineage>
</organism>
<proteinExistence type="predicted"/>
<gene>
    <name evidence="1" type="ORF">BofuT4_uP033840.1</name>
</gene>
<reference evidence="2" key="1">
    <citation type="journal article" date="2011" name="PLoS Genet.">
        <title>Genomic analysis of the necrotrophic fungal pathogens Sclerotinia sclerotiorum and Botrytis cinerea.</title>
        <authorList>
            <person name="Amselem J."/>
            <person name="Cuomo C.A."/>
            <person name="van Kan J.A."/>
            <person name="Viaud M."/>
            <person name="Benito E.P."/>
            <person name="Couloux A."/>
            <person name="Coutinho P.M."/>
            <person name="de Vries R.P."/>
            <person name="Dyer P.S."/>
            <person name="Fillinger S."/>
            <person name="Fournier E."/>
            <person name="Gout L."/>
            <person name="Hahn M."/>
            <person name="Kohn L."/>
            <person name="Lapalu N."/>
            <person name="Plummer K.M."/>
            <person name="Pradier J.M."/>
            <person name="Quevillon E."/>
            <person name="Sharon A."/>
            <person name="Simon A."/>
            <person name="ten Have A."/>
            <person name="Tudzynski B."/>
            <person name="Tudzynski P."/>
            <person name="Wincker P."/>
            <person name="Andrew M."/>
            <person name="Anthouard V."/>
            <person name="Beever R.E."/>
            <person name="Beffa R."/>
            <person name="Benoit I."/>
            <person name="Bouzid O."/>
            <person name="Brault B."/>
            <person name="Chen Z."/>
            <person name="Choquer M."/>
            <person name="Collemare J."/>
            <person name="Cotton P."/>
            <person name="Danchin E.G."/>
            <person name="Da Silva C."/>
            <person name="Gautier A."/>
            <person name="Giraud C."/>
            <person name="Giraud T."/>
            <person name="Gonzalez C."/>
            <person name="Grossetete S."/>
            <person name="Guldener U."/>
            <person name="Henrissat B."/>
            <person name="Howlett B.J."/>
            <person name="Kodira C."/>
            <person name="Kretschmer M."/>
            <person name="Lappartient A."/>
            <person name="Leroch M."/>
            <person name="Levis C."/>
            <person name="Mauceli E."/>
            <person name="Neuveglise C."/>
            <person name="Oeser B."/>
            <person name="Pearson M."/>
            <person name="Poulain J."/>
            <person name="Poussereau N."/>
            <person name="Quesneville H."/>
            <person name="Rascle C."/>
            <person name="Schumacher J."/>
            <person name="Segurens B."/>
            <person name="Sexton A."/>
            <person name="Silva E."/>
            <person name="Sirven C."/>
            <person name="Soanes D.M."/>
            <person name="Talbot N.J."/>
            <person name="Templeton M."/>
            <person name="Yandava C."/>
            <person name="Yarden O."/>
            <person name="Zeng Q."/>
            <person name="Rollins J.A."/>
            <person name="Lebrun M.H."/>
            <person name="Dickman M."/>
        </authorList>
    </citation>
    <scope>NUCLEOTIDE SEQUENCE [LARGE SCALE GENOMIC DNA]</scope>
    <source>
        <strain evidence="2">T4</strain>
    </source>
</reference>
<evidence type="ECO:0000313" key="1">
    <source>
        <dbReference type="EMBL" id="CCD48742.1"/>
    </source>
</evidence>
<protein>
    <submittedName>
        <fullName evidence="1">Uncharacterized protein</fullName>
    </submittedName>
</protein>